<feature type="region of interest" description="Disordered" evidence="1">
    <location>
        <begin position="1"/>
        <end position="22"/>
    </location>
</feature>
<keyword evidence="2" id="KW-1133">Transmembrane helix</keyword>
<dbReference type="STRING" id="471853.Bcav_1257"/>
<dbReference type="CDD" id="cd11614">
    <property type="entry name" value="SAF_CpaB_FlgA_like"/>
    <property type="match status" value="1"/>
</dbReference>
<organism evidence="3 4">
    <name type="scientific">Beutenbergia cavernae (strain ATCC BAA-8 / DSM 12333 / CCUG 43141 / JCM 11478 / NBRC 16432 / NCIMB 13614 / HKI 0122)</name>
    <dbReference type="NCBI Taxonomy" id="471853"/>
    <lineage>
        <taxon>Bacteria</taxon>
        <taxon>Bacillati</taxon>
        <taxon>Actinomycetota</taxon>
        <taxon>Actinomycetes</taxon>
        <taxon>Micrococcales</taxon>
        <taxon>Beutenbergiaceae</taxon>
        <taxon>Beutenbergia</taxon>
    </lineage>
</organism>
<evidence type="ECO:0000256" key="2">
    <source>
        <dbReference type="SAM" id="Phobius"/>
    </source>
</evidence>
<keyword evidence="2" id="KW-0472">Membrane</keyword>
<proteinExistence type="predicted"/>
<dbReference type="KEGG" id="bcv:Bcav_1257"/>
<dbReference type="eggNOG" id="COG1261">
    <property type="taxonomic scope" value="Bacteria"/>
</dbReference>
<feature type="transmembrane region" description="Helical" evidence="2">
    <location>
        <begin position="28"/>
        <end position="46"/>
    </location>
</feature>
<dbReference type="AlphaFoldDB" id="C5C1P9"/>
<dbReference type="HOGENOM" id="CLU_081764_2_0_11"/>
<dbReference type="EMBL" id="CP001618">
    <property type="protein sequence ID" value="ACQ79517.1"/>
    <property type="molecule type" value="Genomic_DNA"/>
</dbReference>
<sequence>MTTTETRPTWHEGTTTRVRRPSWRDPRLGVGLLLVAASVALGTWAVQAADESVAVYAATDDLAPGDRLDADDLTVRQIRWDGEGGTYLLAEDGVPDDVVVTRPVGAGELVPSSATGPADAVDTRPVAMPVPAGSGIGAGVHVDVWAVPPSSTGDDGDEAAVPELVVENVLVASVTEDDTLFASSSGQVARVLVPADQVGDVLAVTAAGGSTLIVERPGG</sequence>
<dbReference type="RefSeq" id="WP_015881757.1">
    <property type="nucleotide sequence ID" value="NC_012669.1"/>
</dbReference>
<evidence type="ECO:0000313" key="4">
    <source>
        <dbReference type="Proteomes" id="UP000007962"/>
    </source>
</evidence>
<evidence type="ECO:0000313" key="3">
    <source>
        <dbReference type="EMBL" id="ACQ79517.1"/>
    </source>
</evidence>
<name>C5C1P9_BEUC1</name>
<keyword evidence="4" id="KW-1185">Reference proteome</keyword>
<feature type="compositionally biased region" description="Polar residues" evidence="1">
    <location>
        <begin position="1"/>
        <end position="16"/>
    </location>
</feature>
<keyword evidence="2" id="KW-0812">Transmembrane</keyword>
<protein>
    <submittedName>
        <fullName evidence="3">SAF domain protein</fullName>
    </submittedName>
</protein>
<gene>
    <name evidence="3" type="ordered locus">Bcav_1257</name>
</gene>
<dbReference type="Proteomes" id="UP000007962">
    <property type="component" value="Chromosome"/>
</dbReference>
<accession>C5C1P9</accession>
<evidence type="ECO:0000256" key="1">
    <source>
        <dbReference type="SAM" id="MobiDB-lite"/>
    </source>
</evidence>
<dbReference type="OrthoDB" id="5192391at2"/>
<reference evidence="3 4" key="1">
    <citation type="journal article" date="2009" name="Stand. Genomic Sci.">
        <title>Complete genome sequence of Beutenbergia cavernae type strain (HKI 0122).</title>
        <authorList>
            <person name="Land M."/>
            <person name="Pukall R."/>
            <person name="Abt B."/>
            <person name="Goker M."/>
            <person name="Rohde M."/>
            <person name="Glavina Del Rio T."/>
            <person name="Tice H."/>
            <person name="Copeland A."/>
            <person name="Cheng J.F."/>
            <person name="Lucas S."/>
            <person name="Chen F."/>
            <person name="Nolan M."/>
            <person name="Bruce D."/>
            <person name="Goodwin L."/>
            <person name="Pitluck S."/>
            <person name="Ivanova N."/>
            <person name="Mavromatis K."/>
            <person name="Ovchinnikova G."/>
            <person name="Pati A."/>
            <person name="Chen A."/>
            <person name="Palaniappan K."/>
            <person name="Hauser L."/>
            <person name="Chang Y.J."/>
            <person name="Jefferies C.C."/>
            <person name="Saunders E."/>
            <person name="Brettin T."/>
            <person name="Detter J.C."/>
            <person name="Han C."/>
            <person name="Chain P."/>
            <person name="Bristow J."/>
            <person name="Eisen J.A."/>
            <person name="Markowitz V."/>
            <person name="Hugenholtz P."/>
            <person name="Kyrpides N.C."/>
            <person name="Klenk H.P."/>
            <person name="Lapidus A."/>
        </authorList>
    </citation>
    <scope>NUCLEOTIDE SEQUENCE [LARGE SCALE GENOMIC DNA]</scope>
    <source>
        <strain evidence="4">ATCC BAA-8 / DSM 12333 / NBRC 16432</strain>
    </source>
</reference>